<comment type="caution">
    <text evidence="1">The sequence shown here is derived from an EMBL/GenBank/DDBJ whole genome shotgun (WGS) entry which is preliminary data.</text>
</comment>
<keyword evidence="2" id="KW-1185">Reference proteome</keyword>
<evidence type="ECO:0008006" key="3">
    <source>
        <dbReference type="Google" id="ProtNLM"/>
    </source>
</evidence>
<gene>
    <name evidence="1" type="ORF">PACILC2_49610</name>
</gene>
<evidence type="ECO:0000313" key="2">
    <source>
        <dbReference type="Proteomes" id="UP000680304"/>
    </source>
</evidence>
<reference evidence="1 2" key="1">
    <citation type="submission" date="2021-04" db="EMBL/GenBank/DDBJ databases">
        <title>Draft genome sequence of Paenibacillus cisolokensis, LC2-13A.</title>
        <authorList>
            <person name="Uke A."/>
            <person name="Chhe C."/>
            <person name="Baramee S."/>
            <person name="Kosugi A."/>
        </authorList>
    </citation>
    <scope>NUCLEOTIDE SEQUENCE [LARGE SCALE GENOMIC DNA]</scope>
    <source>
        <strain evidence="1 2">LC2-13A</strain>
    </source>
</reference>
<protein>
    <recommendedName>
        <fullName evidence="3">Chloramphenicol acetyltransferase</fullName>
    </recommendedName>
</protein>
<accession>A0ABQ4NEJ1</accession>
<dbReference type="EMBL" id="BOVJ01000179">
    <property type="protein sequence ID" value="GIQ66393.1"/>
    <property type="molecule type" value="Genomic_DNA"/>
</dbReference>
<sequence>MENKCPYLWDFWTNITRDKSIFAKENSEQKYYLSEDIFQNRFHKSSKINYFAFISIEPIESIVVNKRDMISAFKLFIKGKTKANL</sequence>
<evidence type="ECO:0000313" key="1">
    <source>
        <dbReference type="EMBL" id="GIQ66393.1"/>
    </source>
</evidence>
<dbReference type="Proteomes" id="UP000680304">
    <property type="component" value="Unassembled WGS sequence"/>
</dbReference>
<name>A0ABQ4NEJ1_9BACL</name>
<organism evidence="1 2">
    <name type="scientific">Paenibacillus cisolokensis</name>
    <dbReference type="NCBI Taxonomy" id="1658519"/>
    <lineage>
        <taxon>Bacteria</taxon>
        <taxon>Bacillati</taxon>
        <taxon>Bacillota</taxon>
        <taxon>Bacilli</taxon>
        <taxon>Bacillales</taxon>
        <taxon>Paenibacillaceae</taxon>
        <taxon>Paenibacillus</taxon>
    </lineage>
</organism>
<proteinExistence type="predicted"/>